<feature type="transmembrane region" description="Helical" evidence="1">
    <location>
        <begin position="137"/>
        <end position="157"/>
    </location>
</feature>
<feature type="transmembrane region" description="Helical" evidence="1">
    <location>
        <begin position="188"/>
        <end position="209"/>
    </location>
</feature>
<keyword evidence="1" id="KW-1133">Transmembrane helix</keyword>
<dbReference type="InterPro" id="IPR052529">
    <property type="entry name" value="Bact_Transport_Assoc"/>
</dbReference>
<evidence type="ECO:0000259" key="2">
    <source>
        <dbReference type="Pfam" id="PF04235"/>
    </source>
</evidence>
<protein>
    <submittedName>
        <fullName evidence="3">DUF418 domain-containing protein</fullName>
    </submittedName>
</protein>
<feature type="transmembrane region" description="Helical" evidence="1">
    <location>
        <begin position="229"/>
        <end position="250"/>
    </location>
</feature>
<evidence type="ECO:0000256" key="1">
    <source>
        <dbReference type="SAM" id="Phobius"/>
    </source>
</evidence>
<evidence type="ECO:0000313" key="4">
    <source>
        <dbReference type="Proteomes" id="UP001521150"/>
    </source>
</evidence>
<keyword evidence="1" id="KW-0812">Transmembrane</keyword>
<organism evidence="3 4">
    <name type="scientific">Kibdelosporangium philippinense</name>
    <dbReference type="NCBI Taxonomy" id="211113"/>
    <lineage>
        <taxon>Bacteria</taxon>
        <taxon>Bacillati</taxon>
        <taxon>Actinomycetota</taxon>
        <taxon>Actinomycetes</taxon>
        <taxon>Pseudonocardiales</taxon>
        <taxon>Pseudonocardiaceae</taxon>
        <taxon>Kibdelosporangium</taxon>
    </lineage>
</organism>
<accession>A0ABS8Z569</accession>
<dbReference type="PANTHER" id="PTHR30590">
    <property type="entry name" value="INNER MEMBRANE PROTEIN"/>
    <property type="match status" value="1"/>
</dbReference>
<feature type="transmembrane region" description="Helical" evidence="1">
    <location>
        <begin position="329"/>
        <end position="349"/>
    </location>
</feature>
<feature type="transmembrane region" description="Helical" evidence="1">
    <location>
        <begin position="55"/>
        <end position="77"/>
    </location>
</feature>
<feature type="transmembrane region" description="Helical" evidence="1">
    <location>
        <begin position="304"/>
        <end position="323"/>
    </location>
</feature>
<feature type="domain" description="DUF418" evidence="2">
    <location>
        <begin position="208"/>
        <end position="371"/>
    </location>
</feature>
<keyword evidence="4" id="KW-1185">Reference proteome</keyword>
<dbReference type="Proteomes" id="UP001521150">
    <property type="component" value="Unassembled WGS sequence"/>
</dbReference>
<proteinExistence type="predicted"/>
<dbReference type="Pfam" id="PF04235">
    <property type="entry name" value="DUF418"/>
    <property type="match status" value="1"/>
</dbReference>
<evidence type="ECO:0000313" key="3">
    <source>
        <dbReference type="EMBL" id="MCE7001781.1"/>
    </source>
</evidence>
<feature type="transmembrane region" description="Helical" evidence="1">
    <location>
        <begin position="14"/>
        <end position="34"/>
    </location>
</feature>
<comment type="caution">
    <text evidence="3">The sequence shown here is derived from an EMBL/GenBank/DDBJ whole genome shotgun (WGS) entry which is preliminary data.</text>
</comment>
<keyword evidence="1" id="KW-0472">Membrane</keyword>
<dbReference type="EMBL" id="JAJVCN010000001">
    <property type="protein sequence ID" value="MCE7001781.1"/>
    <property type="molecule type" value="Genomic_DNA"/>
</dbReference>
<reference evidence="3 4" key="1">
    <citation type="submission" date="2021-12" db="EMBL/GenBank/DDBJ databases">
        <title>Genome sequence of Kibdelosporangium philippinense ATCC 49844.</title>
        <authorList>
            <person name="Fedorov E.A."/>
            <person name="Omeragic M."/>
            <person name="Shalygina K.F."/>
            <person name="Maclea K.S."/>
        </authorList>
    </citation>
    <scope>NUCLEOTIDE SEQUENCE [LARGE SCALE GENOMIC DNA]</scope>
    <source>
        <strain evidence="3 4">ATCC 49844</strain>
    </source>
</reference>
<feature type="transmembrane region" description="Helical" evidence="1">
    <location>
        <begin position="256"/>
        <end position="283"/>
    </location>
</feature>
<dbReference type="InterPro" id="IPR007349">
    <property type="entry name" value="DUF418"/>
</dbReference>
<name>A0ABS8Z569_9PSEU</name>
<dbReference type="RefSeq" id="WP_233722837.1">
    <property type="nucleotide sequence ID" value="NZ_JAJVCN010000001.1"/>
</dbReference>
<feature type="transmembrane region" description="Helical" evidence="1">
    <location>
        <begin position="97"/>
        <end position="130"/>
    </location>
</feature>
<sequence length="372" mass="40810">MLLKQTERALAPDLARGTMLVLVALANSTFYLYGRPYGPRQHVIEHDMLDRIVSMLNVTFVELRGYPMFAAMFAYGVVQMLRHLPVNDGKSVARRRFQWMIVFGFAHATLLFPADILGLYGVLGFILLAVMRAKDRTLLTVAAWWLVLVAIIQGFVYTDTSYSENREFFWSFEVDDPVTALLLRPMEWLLTPFGVLGVGSAALVGIWAARRGVLAEPEQHRTLLRRTAIVGVSAAVIGGLPMGLVVGRFWTPDSGAFMWALSALHSVTGVAGGLGYAALIGLFAANKRSGPGVRAISACGERSLSCYLFQSVVFVALLMPYTLGLGGVLGSAEIAFVAVGTWLASVLLADQLRRRGKRGPAEILIRRLTYRR</sequence>
<dbReference type="PANTHER" id="PTHR30590:SF2">
    <property type="entry name" value="INNER MEMBRANE PROTEIN"/>
    <property type="match status" value="1"/>
</dbReference>
<gene>
    <name evidence="3" type="ORF">LWC34_02840</name>
</gene>